<organism evidence="2">
    <name type="scientific">Clostridium symbiosum</name>
    <name type="common">Bacteroides symbiosus</name>
    <dbReference type="NCBI Taxonomy" id="1512"/>
    <lineage>
        <taxon>Bacteria</taxon>
        <taxon>Bacillati</taxon>
        <taxon>Bacillota</taxon>
        <taxon>Clostridia</taxon>
        <taxon>Lachnospirales</taxon>
        <taxon>Lachnospiraceae</taxon>
        <taxon>Otoolea</taxon>
    </lineage>
</organism>
<protein>
    <recommendedName>
        <fullName evidence="3">Pathogenicity island protein</fullName>
    </recommendedName>
</protein>
<evidence type="ECO:0000313" key="1">
    <source>
        <dbReference type="EMBL" id="MDB2001855.1"/>
    </source>
</evidence>
<evidence type="ECO:0008006" key="3">
    <source>
        <dbReference type="Google" id="ProtNLM"/>
    </source>
</evidence>
<dbReference type="Proteomes" id="UP001300871">
    <property type="component" value="Unassembled WGS sequence"/>
</dbReference>
<name>A0A6N3HNL5_CLOSY</name>
<evidence type="ECO:0000313" key="2">
    <source>
        <dbReference type="EMBL" id="VYU77523.1"/>
    </source>
</evidence>
<dbReference type="RefSeq" id="WP_021641091.1">
    <property type="nucleotide sequence ID" value="NZ_CACRUA010000062.1"/>
</dbReference>
<dbReference type="EMBL" id="JAQLGM010000049">
    <property type="protein sequence ID" value="MDB2001855.1"/>
    <property type="molecule type" value="Genomic_DNA"/>
</dbReference>
<sequence>MKKDEMKEKVLEYIEQNDHVSYAELEWLFEQNDYDYKGNLDALSERCEHVVFWTGWKKEAYDMLGELISEGKAHRKPTPFLTYLIDGKTLQLPLVKRGMQYKTDHWLPAVFCKGLERR</sequence>
<dbReference type="AlphaFoldDB" id="A0A6N3HNL5"/>
<gene>
    <name evidence="2" type="ORF">CSLFYP84_03983</name>
    <name evidence="1" type="ORF">PM006_16780</name>
</gene>
<proteinExistence type="predicted"/>
<reference evidence="1" key="2">
    <citation type="submission" date="2023-01" db="EMBL/GenBank/DDBJ databases">
        <title>Human gut microbiome strain richness.</title>
        <authorList>
            <person name="Chen-Liaw A."/>
        </authorList>
    </citation>
    <scope>NUCLEOTIDE SEQUENCE</scope>
    <source>
        <strain evidence="1">B1_m1001713B170214d0_201011</strain>
    </source>
</reference>
<dbReference type="EMBL" id="CACRUA010000062">
    <property type="protein sequence ID" value="VYU77523.1"/>
    <property type="molecule type" value="Genomic_DNA"/>
</dbReference>
<accession>A0A6N3HNL5</accession>
<reference evidence="2" key="1">
    <citation type="submission" date="2019-11" db="EMBL/GenBank/DDBJ databases">
        <authorList>
            <person name="Feng L."/>
        </authorList>
    </citation>
    <scope>NUCLEOTIDE SEQUENCE</scope>
    <source>
        <strain evidence="2">CsymbiosumLFYP84</strain>
    </source>
</reference>